<dbReference type="AlphaFoldDB" id="A0AA36J1D1"/>
<reference evidence="1" key="1">
    <citation type="submission" date="2023-08" db="EMBL/GenBank/DDBJ databases">
        <authorList>
            <person name="Chen Y."/>
            <person name="Shah S."/>
            <person name="Dougan E. K."/>
            <person name="Thang M."/>
            <person name="Chan C."/>
        </authorList>
    </citation>
    <scope>NUCLEOTIDE SEQUENCE</scope>
</reference>
<dbReference type="Proteomes" id="UP001178507">
    <property type="component" value="Unassembled WGS sequence"/>
</dbReference>
<evidence type="ECO:0000313" key="1">
    <source>
        <dbReference type="EMBL" id="CAJ1397817.1"/>
    </source>
</evidence>
<evidence type="ECO:0000313" key="2">
    <source>
        <dbReference type="Proteomes" id="UP001178507"/>
    </source>
</evidence>
<gene>
    <name evidence="1" type="ORF">EVOR1521_LOCUS21760</name>
</gene>
<sequence length="357" mass="39846">MEGYYETSDDSCRGHWTRQVLCGMDSEARADPAVVVQPECLEELGLPPWLARQAAQAYPHDLARAADWAFDSISRHKAPCIRHEASPTCLRAAFAAVADGGEIEEDDRRSAAAAAVDLLYDRAGDIAPRLPPSPSTSHVSAVPTTDAAPSDREKAFCEEFWKRRQTALDEHVGRLLEHHTRADLSVDGVRSLFEQLPAEWPDEDTSYDSMRLVMRRELQILRSRAQSTCNHAIADAAQQPLDLCRLMPCFSLAVIIRFSSACGFPEEFVFGWLLSFGTWLLHKDNPERFTMALAQYSHDPRVCGGWGWCTGSITFGLTAWMPQTMRLILFVLDVPSAFFRRCGCLGGSRSTSFALRF</sequence>
<protein>
    <submittedName>
        <fullName evidence="1">Uncharacterized protein</fullName>
    </submittedName>
</protein>
<proteinExistence type="predicted"/>
<keyword evidence="2" id="KW-1185">Reference proteome</keyword>
<name>A0AA36J1D1_9DINO</name>
<accession>A0AA36J1D1</accession>
<organism evidence="1 2">
    <name type="scientific">Effrenium voratum</name>
    <dbReference type="NCBI Taxonomy" id="2562239"/>
    <lineage>
        <taxon>Eukaryota</taxon>
        <taxon>Sar</taxon>
        <taxon>Alveolata</taxon>
        <taxon>Dinophyceae</taxon>
        <taxon>Suessiales</taxon>
        <taxon>Symbiodiniaceae</taxon>
        <taxon>Effrenium</taxon>
    </lineage>
</organism>
<comment type="caution">
    <text evidence="1">The sequence shown here is derived from an EMBL/GenBank/DDBJ whole genome shotgun (WGS) entry which is preliminary data.</text>
</comment>
<dbReference type="EMBL" id="CAUJNA010003279">
    <property type="protein sequence ID" value="CAJ1397817.1"/>
    <property type="molecule type" value="Genomic_DNA"/>
</dbReference>